<gene>
    <name evidence="3" type="ORF">Ctob_007256</name>
</gene>
<name>A0A0M0JBK1_9EUKA</name>
<evidence type="ECO:0000256" key="1">
    <source>
        <dbReference type="SAM" id="Phobius"/>
    </source>
</evidence>
<feature type="signal peptide" evidence="2">
    <location>
        <begin position="1"/>
        <end position="20"/>
    </location>
</feature>
<dbReference type="AlphaFoldDB" id="A0A0M0JBK1"/>
<proteinExistence type="predicted"/>
<comment type="caution">
    <text evidence="3">The sequence shown here is derived from an EMBL/GenBank/DDBJ whole genome shotgun (WGS) entry which is preliminary data.</text>
</comment>
<keyword evidence="1" id="KW-1133">Transmembrane helix</keyword>
<accession>A0A0M0JBK1</accession>
<dbReference type="Proteomes" id="UP000037460">
    <property type="component" value="Unassembled WGS sequence"/>
</dbReference>
<reference evidence="4" key="1">
    <citation type="journal article" date="2015" name="PLoS Genet.">
        <title>Genome Sequence and Transcriptome Analyses of Chrysochromulina tobin: Metabolic Tools for Enhanced Algal Fitness in the Prominent Order Prymnesiales (Haptophyceae).</title>
        <authorList>
            <person name="Hovde B.T."/>
            <person name="Deodato C.R."/>
            <person name="Hunsperger H.M."/>
            <person name="Ryken S.A."/>
            <person name="Yost W."/>
            <person name="Jha R.K."/>
            <person name="Patterson J."/>
            <person name="Monnat R.J. Jr."/>
            <person name="Barlow S.B."/>
            <person name="Starkenburg S.R."/>
            <person name="Cattolico R.A."/>
        </authorList>
    </citation>
    <scope>NUCLEOTIDE SEQUENCE</scope>
    <source>
        <strain evidence="4">CCMP291</strain>
    </source>
</reference>
<protein>
    <submittedName>
        <fullName evidence="3">Uncharacterized protein</fullName>
    </submittedName>
</protein>
<feature type="transmembrane region" description="Helical" evidence="1">
    <location>
        <begin position="187"/>
        <end position="211"/>
    </location>
</feature>
<feature type="chain" id="PRO_5005601709" evidence="2">
    <location>
        <begin position="21"/>
        <end position="220"/>
    </location>
</feature>
<evidence type="ECO:0000313" key="3">
    <source>
        <dbReference type="EMBL" id="KOO23875.1"/>
    </source>
</evidence>
<keyword evidence="4" id="KW-1185">Reference proteome</keyword>
<dbReference type="EMBL" id="JWZX01003150">
    <property type="protein sequence ID" value="KOO23875.1"/>
    <property type="molecule type" value="Genomic_DNA"/>
</dbReference>
<keyword evidence="1" id="KW-0472">Membrane</keyword>
<sequence>MKSSLLASMMLVSASSRGDADPFDKYSLPTLKRMIYVRGLWCRDCTEAEYRTMARENAALTINEALAEEYDDAMAYEIKKKELQITKPEFVQQMNTTAGDSVDEARAERMWLHFLAQLDSGAVIFQENGTMSFSLPVTHLVAPYLPIAVSDAIESSFLACRAVYVQLPRRYRRRLERRLEWTVELGAVHALLACLITVLLMDVGMGAFLHVKKQKRKDTQ</sequence>
<organism evidence="3 4">
    <name type="scientific">Chrysochromulina tobinii</name>
    <dbReference type="NCBI Taxonomy" id="1460289"/>
    <lineage>
        <taxon>Eukaryota</taxon>
        <taxon>Haptista</taxon>
        <taxon>Haptophyta</taxon>
        <taxon>Prymnesiophyceae</taxon>
        <taxon>Prymnesiales</taxon>
        <taxon>Chrysochromulinaceae</taxon>
        <taxon>Chrysochromulina</taxon>
    </lineage>
</organism>
<evidence type="ECO:0000256" key="2">
    <source>
        <dbReference type="SAM" id="SignalP"/>
    </source>
</evidence>
<keyword evidence="1" id="KW-0812">Transmembrane</keyword>
<keyword evidence="2" id="KW-0732">Signal</keyword>
<evidence type="ECO:0000313" key="4">
    <source>
        <dbReference type="Proteomes" id="UP000037460"/>
    </source>
</evidence>